<feature type="transmembrane region" description="Helical" evidence="1">
    <location>
        <begin position="69"/>
        <end position="86"/>
    </location>
</feature>
<feature type="transmembrane region" description="Helical" evidence="1">
    <location>
        <begin position="527"/>
        <end position="546"/>
    </location>
</feature>
<feature type="signal peptide" evidence="2">
    <location>
        <begin position="1"/>
        <end position="27"/>
    </location>
</feature>
<feature type="transmembrane region" description="Helical" evidence="1">
    <location>
        <begin position="490"/>
        <end position="507"/>
    </location>
</feature>
<keyword evidence="4" id="KW-1185">Reference proteome</keyword>
<dbReference type="EMBL" id="KV745232">
    <property type="protein sequence ID" value="OCK76211.1"/>
    <property type="molecule type" value="Genomic_DNA"/>
</dbReference>
<keyword evidence="1" id="KW-1133">Transmembrane helix</keyword>
<feature type="chain" id="PRO_5034119683" evidence="2">
    <location>
        <begin position="28"/>
        <end position="619"/>
    </location>
</feature>
<protein>
    <submittedName>
        <fullName evidence="3">Uncharacterized protein</fullName>
    </submittedName>
</protein>
<evidence type="ECO:0000313" key="3">
    <source>
        <dbReference type="EMBL" id="OCK76211.1"/>
    </source>
</evidence>
<feature type="transmembrane region" description="Helical" evidence="1">
    <location>
        <begin position="118"/>
        <end position="134"/>
    </location>
</feature>
<keyword evidence="1" id="KW-0812">Transmembrane</keyword>
<dbReference type="AlphaFoldDB" id="A0A8E2E2Y1"/>
<accession>A0A8E2E2Y1</accession>
<evidence type="ECO:0000313" key="4">
    <source>
        <dbReference type="Proteomes" id="UP000250266"/>
    </source>
</evidence>
<reference evidence="3 4" key="1">
    <citation type="journal article" date="2016" name="Nat. Commun.">
        <title>Ectomycorrhizal ecology is imprinted in the genome of the dominant symbiotic fungus Cenococcum geophilum.</title>
        <authorList>
            <consortium name="DOE Joint Genome Institute"/>
            <person name="Peter M."/>
            <person name="Kohler A."/>
            <person name="Ohm R.A."/>
            <person name="Kuo A."/>
            <person name="Krutzmann J."/>
            <person name="Morin E."/>
            <person name="Arend M."/>
            <person name="Barry K.W."/>
            <person name="Binder M."/>
            <person name="Choi C."/>
            <person name="Clum A."/>
            <person name="Copeland A."/>
            <person name="Grisel N."/>
            <person name="Haridas S."/>
            <person name="Kipfer T."/>
            <person name="LaButti K."/>
            <person name="Lindquist E."/>
            <person name="Lipzen A."/>
            <person name="Maire R."/>
            <person name="Meier B."/>
            <person name="Mihaltcheva S."/>
            <person name="Molinier V."/>
            <person name="Murat C."/>
            <person name="Poggeler S."/>
            <person name="Quandt C.A."/>
            <person name="Sperisen C."/>
            <person name="Tritt A."/>
            <person name="Tisserant E."/>
            <person name="Crous P.W."/>
            <person name="Henrissat B."/>
            <person name="Nehls U."/>
            <person name="Egli S."/>
            <person name="Spatafora J.W."/>
            <person name="Grigoriev I.V."/>
            <person name="Martin F.M."/>
        </authorList>
    </citation>
    <scope>NUCLEOTIDE SEQUENCE [LARGE SCALE GENOMIC DNA]</scope>
    <source>
        <strain evidence="3 4">CBS 459.81</strain>
    </source>
</reference>
<feature type="transmembrane region" description="Helical" evidence="1">
    <location>
        <begin position="95"/>
        <end position="112"/>
    </location>
</feature>
<name>A0A8E2E2Y1_9PEZI</name>
<dbReference type="OrthoDB" id="3945378at2759"/>
<feature type="transmembrane region" description="Helical" evidence="1">
    <location>
        <begin position="209"/>
        <end position="231"/>
    </location>
</feature>
<feature type="transmembrane region" description="Helical" evidence="1">
    <location>
        <begin position="155"/>
        <end position="174"/>
    </location>
</feature>
<organism evidence="3 4">
    <name type="scientific">Lepidopterella palustris CBS 459.81</name>
    <dbReference type="NCBI Taxonomy" id="1314670"/>
    <lineage>
        <taxon>Eukaryota</taxon>
        <taxon>Fungi</taxon>
        <taxon>Dikarya</taxon>
        <taxon>Ascomycota</taxon>
        <taxon>Pezizomycotina</taxon>
        <taxon>Dothideomycetes</taxon>
        <taxon>Pleosporomycetidae</taxon>
        <taxon>Mytilinidiales</taxon>
        <taxon>Argynnaceae</taxon>
        <taxon>Lepidopterella</taxon>
    </lineage>
</organism>
<evidence type="ECO:0000256" key="2">
    <source>
        <dbReference type="SAM" id="SignalP"/>
    </source>
</evidence>
<keyword evidence="1" id="KW-0472">Membrane</keyword>
<dbReference type="Proteomes" id="UP000250266">
    <property type="component" value="Unassembled WGS sequence"/>
</dbReference>
<evidence type="ECO:0000256" key="1">
    <source>
        <dbReference type="SAM" id="Phobius"/>
    </source>
</evidence>
<proteinExistence type="predicted"/>
<gene>
    <name evidence="3" type="ORF">K432DRAFT_446181</name>
</gene>
<sequence>MSSSRAISFFFPIAYVSVLILLVPSNAQPLDRHVTIDQEHPEFSLHEGRSSMHCGFTGNNDIYGPGIRIGIYTQTLAVWFANYFLLSQAQILRDSITIFTIGILIVTFIFTLHASSTYAIEAFILLQVLLWSCIMGVRADSRYSPGNVRSTSVRLIVRELVYCSFVMLNIWFYFRGLDLFLPTPCGTYVMYVVKVNAYGWCRTAMKVGAVWLVCYELYWKAVGATRVILYWKRKGAREQFRRELLSVTKEERSSIQGTGDTHSNSRITLCSSAIVVGEETHSEGEGHITQTQQPESDRASWYTIHTHSAKSCSTCSDCRSTVSESKAASCSTPSLRYSPYSTTTFLEDIYHGEQYLKYCIASYSPSSSKPSPTSLINGRFKIALPWPYRSNPHHIDNTSEEGSAKFPSYLTCNMLPIIALLQFRLPSQALTFYTHLRRARIMEPRSGPYRMYTAMHYPQNRRLPSPDATALASSVLLAVLSHKDAKEVSWYYAFYDFVFHVAIILQLELTIRWNHISGLVGLGSVGQLIPFITGVAGLALVLWRWVERRYWRWNGSRRRSVRGGEGKGDDLIGGVSSNEEENIRVDGLEKSDIAVYLRWREEYEAWLNEQEKARSSAES</sequence>
<keyword evidence="2" id="KW-0732">Signal</keyword>